<dbReference type="GO" id="GO:0030248">
    <property type="term" value="F:cellulose binding"/>
    <property type="evidence" value="ECO:0007669"/>
    <property type="project" value="InterPro"/>
</dbReference>
<dbReference type="SUPFAM" id="SSF52266">
    <property type="entry name" value="SGNH hydrolase"/>
    <property type="match status" value="1"/>
</dbReference>
<dbReference type="GO" id="GO:0016788">
    <property type="term" value="F:hydrolase activity, acting on ester bonds"/>
    <property type="evidence" value="ECO:0007669"/>
    <property type="project" value="InterPro"/>
</dbReference>
<dbReference type="InterPro" id="IPR001087">
    <property type="entry name" value="GDSL"/>
</dbReference>
<reference evidence="4 5" key="1">
    <citation type="submission" date="2017-12" db="EMBL/GenBank/DDBJ databases">
        <title>Comparative genomics of Botrytis spp.</title>
        <authorList>
            <person name="Valero-Jimenez C.A."/>
            <person name="Tapia P."/>
            <person name="Veloso J."/>
            <person name="Silva-Moreno E."/>
            <person name="Staats M."/>
            <person name="Valdes J.H."/>
            <person name="Van Kan J.A.L."/>
        </authorList>
    </citation>
    <scope>NUCLEOTIDE SEQUENCE [LARGE SCALE GENOMIC DNA]</scope>
    <source>
        <strain evidence="4 5">Be9601</strain>
    </source>
</reference>
<evidence type="ECO:0000256" key="1">
    <source>
        <dbReference type="ARBA" id="ARBA00022729"/>
    </source>
</evidence>
<dbReference type="Gene3D" id="3.40.50.1110">
    <property type="entry name" value="SGNH hydrolase"/>
    <property type="match status" value="1"/>
</dbReference>
<dbReference type="PANTHER" id="PTHR45642">
    <property type="entry name" value="GDSL ESTERASE/LIPASE EXL3"/>
    <property type="match status" value="1"/>
</dbReference>
<dbReference type="InterPro" id="IPR035971">
    <property type="entry name" value="CBD_sf"/>
</dbReference>
<dbReference type="SUPFAM" id="SSF57180">
    <property type="entry name" value="Cellulose-binding domain"/>
    <property type="match status" value="1"/>
</dbReference>
<dbReference type="Pfam" id="PF00657">
    <property type="entry name" value="Lipase_GDSL"/>
    <property type="match status" value="1"/>
</dbReference>
<dbReference type="InterPro" id="IPR036514">
    <property type="entry name" value="SGNH_hydro_sf"/>
</dbReference>
<organism evidence="4 5">
    <name type="scientific">Botrytis elliptica</name>
    <dbReference type="NCBI Taxonomy" id="278938"/>
    <lineage>
        <taxon>Eukaryota</taxon>
        <taxon>Fungi</taxon>
        <taxon>Dikarya</taxon>
        <taxon>Ascomycota</taxon>
        <taxon>Pezizomycotina</taxon>
        <taxon>Leotiomycetes</taxon>
        <taxon>Helotiales</taxon>
        <taxon>Sclerotiniaceae</taxon>
        <taxon>Botrytis</taxon>
    </lineage>
</organism>
<dbReference type="AlphaFoldDB" id="A0A4Z1JT99"/>
<feature type="domain" description="CBM1" evidence="3">
    <location>
        <begin position="14"/>
        <end position="50"/>
    </location>
</feature>
<comment type="caution">
    <text evidence="4">The sequence shown here is derived from an EMBL/GenBank/DDBJ whole genome shotgun (WGS) entry which is preliminary data.</text>
</comment>
<dbReference type="Proteomes" id="UP000297229">
    <property type="component" value="Unassembled WGS sequence"/>
</dbReference>
<dbReference type="PANTHER" id="PTHR45642:SF139">
    <property type="entry name" value="SGNH HYDROLASE-TYPE ESTERASE DOMAIN-CONTAINING PROTEIN"/>
    <property type="match status" value="1"/>
</dbReference>
<gene>
    <name evidence="4" type="ORF">BELL_0127g00250</name>
</gene>
<evidence type="ECO:0000256" key="2">
    <source>
        <dbReference type="SAM" id="SignalP"/>
    </source>
</evidence>
<dbReference type="Pfam" id="PF00734">
    <property type="entry name" value="CBM_1"/>
    <property type="match status" value="1"/>
</dbReference>
<protein>
    <recommendedName>
        <fullName evidence="3">CBM1 domain-containing protein</fullName>
    </recommendedName>
</protein>
<dbReference type="InterPro" id="IPR000254">
    <property type="entry name" value="CBD"/>
</dbReference>
<dbReference type="STRING" id="278938.A0A4Z1JT99"/>
<evidence type="ECO:0000313" key="4">
    <source>
        <dbReference type="EMBL" id="TGO77019.1"/>
    </source>
</evidence>
<dbReference type="EMBL" id="PQXM01000126">
    <property type="protein sequence ID" value="TGO77019.1"/>
    <property type="molecule type" value="Genomic_DNA"/>
</dbReference>
<evidence type="ECO:0000313" key="5">
    <source>
        <dbReference type="Proteomes" id="UP000297229"/>
    </source>
</evidence>
<accession>A0A4Z1JT99</accession>
<sequence>MILPLLLCVATAAAQQVAYGQCGGLSWTGATTCAVGSTCVYQNAYYSSVFLYRIALQRQCVPGAVSSTSSLKTTTSAPITSKTSTTLTTKVSSTLASTTKSPVSTAAVEYFITLYVILQSFIHPNSNPTNSKVSGDSYSQTGFDPTLTQPAAGNPLGNPNLQGYTTTGGFNWIGYLVETYNNTLMLSYNFASGGATTNASLVAPFAPTVLSFIDQVDQFVQYIPSGPWSSGNTLFGIWIGVNDVGNAWYLSNYTTVLGQIMDSYFTEIQRLYNVGGRNFLFLTVPPTQDSPLFIAEGTAVQASIATAISQYNAALVSRVAAFKAANAGSNTWVYDTQVPFLNAINNPTAYGSADATCINADGVSCLWWNDYHPSQIVHKLVAQGAASLLKGIFW</sequence>
<feature type="signal peptide" evidence="2">
    <location>
        <begin position="1"/>
        <end position="20"/>
    </location>
</feature>
<dbReference type="InterPro" id="IPR050592">
    <property type="entry name" value="GDSL_lipolytic_enzyme"/>
</dbReference>
<evidence type="ECO:0000259" key="3">
    <source>
        <dbReference type="PROSITE" id="PS51164"/>
    </source>
</evidence>
<dbReference type="SMART" id="SM00236">
    <property type="entry name" value="fCBD"/>
    <property type="match status" value="1"/>
</dbReference>
<keyword evidence="1 2" id="KW-0732">Signal</keyword>
<keyword evidence="5" id="KW-1185">Reference proteome</keyword>
<dbReference type="PROSITE" id="PS51164">
    <property type="entry name" value="CBM1_2"/>
    <property type="match status" value="1"/>
</dbReference>
<proteinExistence type="predicted"/>
<dbReference type="GO" id="GO:0005576">
    <property type="term" value="C:extracellular region"/>
    <property type="evidence" value="ECO:0007669"/>
    <property type="project" value="InterPro"/>
</dbReference>
<feature type="chain" id="PRO_5021495923" description="CBM1 domain-containing protein" evidence="2">
    <location>
        <begin position="21"/>
        <end position="394"/>
    </location>
</feature>
<name>A0A4Z1JT99_9HELO</name>
<dbReference type="CDD" id="cd01846">
    <property type="entry name" value="fatty_acyltransferase_like"/>
    <property type="match status" value="1"/>
</dbReference>
<dbReference type="GO" id="GO:0005975">
    <property type="term" value="P:carbohydrate metabolic process"/>
    <property type="evidence" value="ECO:0007669"/>
    <property type="project" value="InterPro"/>
</dbReference>